<proteinExistence type="predicted"/>
<evidence type="ECO:0000313" key="1">
    <source>
        <dbReference type="EMBL" id="HJD97296.1"/>
    </source>
</evidence>
<reference evidence="1" key="1">
    <citation type="journal article" date="2021" name="PeerJ">
        <title>Extensive microbial diversity within the chicken gut microbiome revealed by metagenomics and culture.</title>
        <authorList>
            <person name="Gilroy R."/>
            <person name="Ravi A."/>
            <person name="Getino M."/>
            <person name="Pursley I."/>
            <person name="Horton D.L."/>
            <person name="Alikhan N.F."/>
            <person name="Baker D."/>
            <person name="Gharbi K."/>
            <person name="Hall N."/>
            <person name="Watson M."/>
            <person name="Adriaenssens E.M."/>
            <person name="Foster-Nyarko E."/>
            <person name="Jarju S."/>
            <person name="Secka A."/>
            <person name="Antonio M."/>
            <person name="Oren A."/>
            <person name="Chaudhuri R.R."/>
            <person name="La Ragione R."/>
            <person name="Hildebrand F."/>
            <person name="Pallen M.J."/>
        </authorList>
    </citation>
    <scope>NUCLEOTIDE SEQUENCE</scope>
    <source>
        <strain evidence="1">ChiGjej2B2-19336</strain>
    </source>
</reference>
<comment type="caution">
    <text evidence="1">The sequence shown here is derived from an EMBL/GenBank/DDBJ whole genome shotgun (WGS) entry which is preliminary data.</text>
</comment>
<dbReference type="Proteomes" id="UP000698963">
    <property type="component" value="Unassembled WGS sequence"/>
</dbReference>
<name>A0A921DRR2_9BACT</name>
<protein>
    <submittedName>
        <fullName evidence="1">Uncharacterized protein</fullName>
    </submittedName>
</protein>
<accession>A0A921DRR2</accession>
<feature type="non-terminal residue" evidence="1">
    <location>
        <position position="160"/>
    </location>
</feature>
<dbReference type="AlphaFoldDB" id="A0A921DRR2"/>
<gene>
    <name evidence="1" type="ORF">K8W16_06600</name>
</gene>
<sequence length="160" mass="18183">MVSILLHILHVPDKGLQAMGKKALELRDILYRLILSPGIFQPPPRLLPGIFLRLFQLPDTVGQNAHVSPAFLRQPAYFLLEMIYGVLHISPQILQSGCKFVVQIRNGTAQRMYLPLKFGLLPSKLLLKNPFMISYFFSKIIHLKIHCADSGFCLARYLIT</sequence>
<reference evidence="1" key="2">
    <citation type="submission" date="2021-09" db="EMBL/GenBank/DDBJ databases">
        <authorList>
            <person name="Gilroy R."/>
        </authorList>
    </citation>
    <scope>NUCLEOTIDE SEQUENCE</scope>
    <source>
        <strain evidence="1">ChiGjej2B2-19336</strain>
    </source>
</reference>
<organism evidence="1 2">
    <name type="scientific">Mailhella massiliensis</name>
    <dbReference type="NCBI Taxonomy" id="1903261"/>
    <lineage>
        <taxon>Bacteria</taxon>
        <taxon>Pseudomonadati</taxon>
        <taxon>Thermodesulfobacteriota</taxon>
        <taxon>Desulfovibrionia</taxon>
        <taxon>Desulfovibrionales</taxon>
        <taxon>Desulfovibrionaceae</taxon>
        <taxon>Mailhella</taxon>
    </lineage>
</organism>
<evidence type="ECO:0000313" key="2">
    <source>
        <dbReference type="Proteomes" id="UP000698963"/>
    </source>
</evidence>
<dbReference type="EMBL" id="DYZA01000130">
    <property type="protein sequence ID" value="HJD97296.1"/>
    <property type="molecule type" value="Genomic_DNA"/>
</dbReference>
<dbReference type="RefSeq" id="WP_304122284.1">
    <property type="nucleotide sequence ID" value="NZ_DYZA01000130.1"/>
</dbReference>